<dbReference type="AlphaFoldDB" id="A0A0E9WFI1"/>
<reference evidence="1" key="1">
    <citation type="submission" date="2014-11" db="EMBL/GenBank/DDBJ databases">
        <authorList>
            <person name="Amaro Gonzalez C."/>
        </authorList>
    </citation>
    <scope>NUCLEOTIDE SEQUENCE</scope>
</reference>
<proteinExistence type="predicted"/>
<organism evidence="1">
    <name type="scientific">Anguilla anguilla</name>
    <name type="common">European freshwater eel</name>
    <name type="synonym">Muraena anguilla</name>
    <dbReference type="NCBI Taxonomy" id="7936"/>
    <lineage>
        <taxon>Eukaryota</taxon>
        <taxon>Metazoa</taxon>
        <taxon>Chordata</taxon>
        <taxon>Craniata</taxon>
        <taxon>Vertebrata</taxon>
        <taxon>Euteleostomi</taxon>
        <taxon>Actinopterygii</taxon>
        <taxon>Neopterygii</taxon>
        <taxon>Teleostei</taxon>
        <taxon>Anguilliformes</taxon>
        <taxon>Anguillidae</taxon>
        <taxon>Anguilla</taxon>
    </lineage>
</organism>
<sequence>MMETQPAEETLLKRNTCVTIRAQFGVVSPAFAPPQPLQNKYKNLREILILV</sequence>
<evidence type="ECO:0000313" key="1">
    <source>
        <dbReference type="EMBL" id="JAH89056.1"/>
    </source>
</evidence>
<accession>A0A0E9WFI1</accession>
<reference evidence="1" key="2">
    <citation type="journal article" date="2015" name="Fish Shellfish Immunol.">
        <title>Early steps in the European eel (Anguilla anguilla)-Vibrio vulnificus interaction in the gills: Role of the RtxA13 toxin.</title>
        <authorList>
            <person name="Callol A."/>
            <person name="Pajuelo D."/>
            <person name="Ebbesson L."/>
            <person name="Teles M."/>
            <person name="MacKenzie S."/>
            <person name="Amaro C."/>
        </authorList>
    </citation>
    <scope>NUCLEOTIDE SEQUENCE</scope>
</reference>
<protein>
    <submittedName>
        <fullName evidence="1">Uncharacterized protein</fullName>
    </submittedName>
</protein>
<name>A0A0E9WFI1_ANGAN</name>
<dbReference type="EMBL" id="GBXM01019521">
    <property type="protein sequence ID" value="JAH89056.1"/>
    <property type="molecule type" value="Transcribed_RNA"/>
</dbReference>